<name>A0AAU9PPL1_9ASTR</name>
<comment type="caution">
    <text evidence="2">The sequence shown here is derived from an EMBL/GenBank/DDBJ whole genome shotgun (WGS) entry which is preliminary data.</text>
</comment>
<proteinExistence type="predicted"/>
<dbReference type="InterPro" id="IPR028322">
    <property type="entry name" value="PNRC-like_rgn"/>
</dbReference>
<dbReference type="AlphaFoldDB" id="A0AAU9PPL1"/>
<dbReference type="PANTHER" id="PTHR33670:SF15">
    <property type="entry name" value="OS02G0797600 PROTEIN"/>
    <property type="match status" value="1"/>
</dbReference>
<feature type="compositionally biased region" description="Polar residues" evidence="1">
    <location>
        <begin position="19"/>
        <end position="29"/>
    </location>
</feature>
<dbReference type="EMBL" id="CAKMRJ010005745">
    <property type="protein sequence ID" value="CAH1451864.1"/>
    <property type="molecule type" value="Genomic_DNA"/>
</dbReference>
<dbReference type="PANTHER" id="PTHR33670">
    <property type="entry name" value="SPLICING FACTOR, PROLINE- AND GLUTAMINE-RICH-LIKE"/>
    <property type="match status" value="1"/>
</dbReference>
<evidence type="ECO:0000256" key="1">
    <source>
        <dbReference type="SAM" id="MobiDB-lite"/>
    </source>
</evidence>
<dbReference type="GO" id="GO:0016071">
    <property type="term" value="P:mRNA metabolic process"/>
    <property type="evidence" value="ECO:0007669"/>
    <property type="project" value="UniProtKB-ARBA"/>
</dbReference>
<evidence type="ECO:0000313" key="2">
    <source>
        <dbReference type="EMBL" id="CAH1451864.1"/>
    </source>
</evidence>
<dbReference type="Proteomes" id="UP001157418">
    <property type="component" value="Unassembled WGS sequence"/>
</dbReference>
<feature type="region of interest" description="Disordered" evidence="1">
    <location>
        <begin position="19"/>
        <end position="44"/>
    </location>
</feature>
<dbReference type="Pfam" id="PF15365">
    <property type="entry name" value="PNRC"/>
    <property type="match status" value="1"/>
</dbReference>
<keyword evidence="3" id="KW-1185">Reference proteome</keyword>
<accession>A0AAU9PPL1</accession>
<sequence>MPTSMRSHRTIEFKTNFMNPRSQTPNFTVPDSRRRTQIRKKNDRKTEAVAVAEQPSKNLVMGQVTILKRGEVLNNSSRILKDMNSREDFTGVASIAGGKNLIADQEDSKVVTSGRRKQKNSRIAPSMGHDLQNVSMQMKKMSECFAGCIFSDSPPPSSVPLPGFLKRSLLNP</sequence>
<evidence type="ECO:0000313" key="3">
    <source>
        <dbReference type="Proteomes" id="UP001157418"/>
    </source>
</evidence>
<reference evidence="2 3" key="1">
    <citation type="submission" date="2022-01" db="EMBL/GenBank/DDBJ databases">
        <authorList>
            <person name="Xiong W."/>
            <person name="Schranz E."/>
        </authorList>
    </citation>
    <scope>NUCLEOTIDE SEQUENCE [LARGE SCALE GENOMIC DNA]</scope>
</reference>
<gene>
    <name evidence="2" type="ORF">LVIROSA_LOCUS37195</name>
</gene>
<protein>
    <submittedName>
        <fullName evidence="2">Uncharacterized protein</fullName>
    </submittedName>
</protein>
<organism evidence="2 3">
    <name type="scientific">Lactuca virosa</name>
    <dbReference type="NCBI Taxonomy" id="75947"/>
    <lineage>
        <taxon>Eukaryota</taxon>
        <taxon>Viridiplantae</taxon>
        <taxon>Streptophyta</taxon>
        <taxon>Embryophyta</taxon>
        <taxon>Tracheophyta</taxon>
        <taxon>Spermatophyta</taxon>
        <taxon>Magnoliopsida</taxon>
        <taxon>eudicotyledons</taxon>
        <taxon>Gunneridae</taxon>
        <taxon>Pentapetalae</taxon>
        <taxon>asterids</taxon>
        <taxon>campanulids</taxon>
        <taxon>Asterales</taxon>
        <taxon>Asteraceae</taxon>
        <taxon>Cichorioideae</taxon>
        <taxon>Cichorieae</taxon>
        <taxon>Lactucinae</taxon>
        <taxon>Lactuca</taxon>
    </lineage>
</organism>